<keyword evidence="2" id="KW-1185">Reference proteome</keyword>
<name>A0ACB9BPC8_CICIN</name>
<accession>A0ACB9BPC8</accession>
<evidence type="ECO:0000313" key="1">
    <source>
        <dbReference type="EMBL" id="KAI3723858.1"/>
    </source>
</evidence>
<comment type="caution">
    <text evidence="1">The sequence shown here is derived from an EMBL/GenBank/DDBJ whole genome shotgun (WGS) entry which is preliminary data.</text>
</comment>
<reference evidence="1 2" key="2">
    <citation type="journal article" date="2022" name="Mol. Ecol. Resour.">
        <title>The genomes of chicory, endive, great burdock and yacon provide insights into Asteraceae paleo-polyploidization history and plant inulin production.</title>
        <authorList>
            <person name="Fan W."/>
            <person name="Wang S."/>
            <person name="Wang H."/>
            <person name="Wang A."/>
            <person name="Jiang F."/>
            <person name="Liu H."/>
            <person name="Zhao H."/>
            <person name="Xu D."/>
            <person name="Zhang Y."/>
        </authorList>
    </citation>
    <scope>NUCLEOTIDE SEQUENCE [LARGE SCALE GENOMIC DNA]</scope>
    <source>
        <strain evidence="2">cv. Punajuju</strain>
        <tissue evidence="1">Leaves</tissue>
    </source>
</reference>
<proteinExistence type="predicted"/>
<evidence type="ECO:0000313" key="2">
    <source>
        <dbReference type="Proteomes" id="UP001055811"/>
    </source>
</evidence>
<dbReference type="Proteomes" id="UP001055811">
    <property type="component" value="Linkage Group LG06"/>
</dbReference>
<organism evidence="1 2">
    <name type="scientific">Cichorium intybus</name>
    <name type="common">Chicory</name>
    <dbReference type="NCBI Taxonomy" id="13427"/>
    <lineage>
        <taxon>Eukaryota</taxon>
        <taxon>Viridiplantae</taxon>
        <taxon>Streptophyta</taxon>
        <taxon>Embryophyta</taxon>
        <taxon>Tracheophyta</taxon>
        <taxon>Spermatophyta</taxon>
        <taxon>Magnoliopsida</taxon>
        <taxon>eudicotyledons</taxon>
        <taxon>Gunneridae</taxon>
        <taxon>Pentapetalae</taxon>
        <taxon>asterids</taxon>
        <taxon>campanulids</taxon>
        <taxon>Asterales</taxon>
        <taxon>Asteraceae</taxon>
        <taxon>Cichorioideae</taxon>
        <taxon>Cichorieae</taxon>
        <taxon>Cichoriinae</taxon>
        <taxon>Cichorium</taxon>
    </lineage>
</organism>
<protein>
    <submittedName>
        <fullName evidence="1">Uncharacterized protein</fullName>
    </submittedName>
</protein>
<gene>
    <name evidence="1" type="ORF">L2E82_35619</name>
</gene>
<reference evidence="2" key="1">
    <citation type="journal article" date="2022" name="Mol. Ecol. Resour.">
        <title>The genomes of chicory, endive, great burdock and yacon provide insights into Asteraceae palaeo-polyploidization history and plant inulin production.</title>
        <authorList>
            <person name="Fan W."/>
            <person name="Wang S."/>
            <person name="Wang H."/>
            <person name="Wang A."/>
            <person name="Jiang F."/>
            <person name="Liu H."/>
            <person name="Zhao H."/>
            <person name="Xu D."/>
            <person name="Zhang Y."/>
        </authorList>
    </citation>
    <scope>NUCLEOTIDE SEQUENCE [LARGE SCALE GENOMIC DNA]</scope>
    <source>
        <strain evidence="2">cv. Punajuju</strain>
    </source>
</reference>
<sequence length="189" mass="20783">MILHPQVLHNSGRPNSMEFEVLLRAGVPYCRCCWNCNSRNDFSTFGCLSALSASPGIHMTGKCKFGSTCKFLHPKDITITTTEVEYGNGEAFTGVTGVNGNLTPSKTPFAPAMLHNSKGLPIRPGELDCPFYLKTGSCKYGGTCRYNHPERFGIDVNAHDIRFVEDSWESPCAFKPDPPVNVDNVANYL</sequence>
<dbReference type="EMBL" id="CM042014">
    <property type="protein sequence ID" value="KAI3723858.1"/>
    <property type="molecule type" value="Genomic_DNA"/>
</dbReference>